<accession>A0A562IRZ4</accession>
<comment type="caution">
    <text evidence="3">The sequence shown here is derived from an EMBL/GenBank/DDBJ whole genome shotgun (WGS) entry which is preliminary data.</text>
</comment>
<dbReference type="AlphaFoldDB" id="A0A562IRZ4"/>
<feature type="region of interest" description="Disordered" evidence="1">
    <location>
        <begin position="26"/>
        <end position="57"/>
    </location>
</feature>
<feature type="signal peptide" evidence="2">
    <location>
        <begin position="1"/>
        <end position="26"/>
    </location>
</feature>
<evidence type="ECO:0000256" key="1">
    <source>
        <dbReference type="SAM" id="MobiDB-lite"/>
    </source>
</evidence>
<name>A0A562IRZ4_9ACTN</name>
<evidence type="ECO:0000256" key="2">
    <source>
        <dbReference type="SAM" id="SignalP"/>
    </source>
</evidence>
<dbReference type="PROSITE" id="PS51257">
    <property type="entry name" value="PROKAR_LIPOPROTEIN"/>
    <property type="match status" value="1"/>
</dbReference>
<keyword evidence="2" id="KW-0732">Signal</keyword>
<evidence type="ECO:0000313" key="4">
    <source>
        <dbReference type="Proteomes" id="UP000321490"/>
    </source>
</evidence>
<feature type="compositionally biased region" description="Low complexity" evidence="1">
    <location>
        <begin position="28"/>
        <end position="44"/>
    </location>
</feature>
<protein>
    <recommendedName>
        <fullName evidence="5">Lipoprotein</fullName>
    </recommendedName>
</protein>
<sequence length="190" mass="20143">MRRVRLVAALTIGAAVLAGCSGGQQANETLPSASSTTATAEALPPLGPPDFPMPDEAREMTPEGAEAGLRYYLDLITHQAGVSGEPLRDLSRDCEFCTFIANRYDEDAAAGYSYRGGELTVEGMSRPAVNGSTAEFSLSLTQAAVDILDANNAPVPGRGQAAAERLNTGARMTWSSQQEYWVMNQIIVNS</sequence>
<evidence type="ECO:0000313" key="3">
    <source>
        <dbReference type="EMBL" id="TWH73586.1"/>
    </source>
</evidence>
<gene>
    <name evidence="3" type="ORF">JD78_02110</name>
</gene>
<reference evidence="3 4" key="1">
    <citation type="submission" date="2019-07" db="EMBL/GenBank/DDBJ databases">
        <title>R&amp;d 2014.</title>
        <authorList>
            <person name="Klenk H.-P."/>
        </authorList>
    </citation>
    <scope>NUCLEOTIDE SEQUENCE [LARGE SCALE GENOMIC DNA]</scope>
    <source>
        <strain evidence="3 4">DSM 45764</strain>
    </source>
</reference>
<organism evidence="3 4">
    <name type="scientific">Modestobacter roseus</name>
    <dbReference type="NCBI Taxonomy" id="1181884"/>
    <lineage>
        <taxon>Bacteria</taxon>
        <taxon>Bacillati</taxon>
        <taxon>Actinomycetota</taxon>
        <taxon>Actinomycetes</taxon>
        <taxon>Geodermatophilales</taxon>
        <taxon>Geodermatophilaceae</taxon>
        <taxon>Modestobacter</taxon>
    </lineage>
</organism>
<keyword evidence="4" id="KW-1185">Reference proteome</keyword>
<evidence type="ECO:0008006" key="5">
    <source>
        <dbReference type="Google" id="ProtNLM"/>
    </source>
</evidence>
<dbReference type="EMBL" id="VLKF01000001">
    <property type="protein sequence ID" value="TWH73586.1"/>
    <property type="molecule type" value="Genomic_DNA"/>
</dbReference>
<feature type="chain" id="PRO_5039268509" description="Lipoprotein" evidence="2">
    <location>
        <begin position="27"/>
        <end position="190"/>
    </location>
</feature>
<dbReference type="Proteomes" id="UP000321490">
    <property type="component" value="Unassembled WGS sequence"/>
</dbReference>
<proteinExistence type="predicted"/>